<reference evidence="1 2" key="2">
    <citation type="journal article" date="2017" name="Genome Biol.">
        <title>New reference genome sequences of hot pepper reveal the massive evolution of plant disease-resistance genes by retroduplication.</title>
        <authorList>
            <person name="Kim S."/>
            <person name="Park J."/>
            <person name="Yeom S.I."/>
            <person name="Kim Y.M."/>
            <person name="Seo E."/>
            <person name="Kim K.T."/>
            <person name="Kim M.S."/>
            <person name="Lee J.M."/>
            <person name="Cheong K."/>
            <person name="Shin H.S."/>
            <person name="Kim S.B."/>
            <person name="Han K."/>
            <person name="Lee J."/>
            <person name="Park M."/>
            <person name="Lee H.A."/>
            <person name="Lee H.Y."/>
            <person name="Lee Y."/>
            <person name="Oh S."/>
            <person name="Lee J.H."/>
            <person name="Choi E."/>
            <person name="Choi E."/>
            <person name="Lee S.E."/>
            <person name="Jeon J."/>
            <person name="Kim H."/>
            <person name="Choi G."/>
            <person name="Song H."/>
            <person name="Lee J."/>
            <person name="Lee S.C."/>
            <person name="Kwon J.K."/>
            <person name="Lee H.Y."/>
            <person name="Koo N."/>
            <person name="Hong Y."/>
            <person name="Kim R.W."/>
            <person name="Kang W.H."/>
            <person name="Huh J.H."/>
            <person name="Kang B.C."/>
            <person name="Yang T.J."/>
            <person name="Lee Y.H."/>
            <person name="Bennetzen J.L."/>
            <person name="Choi D."/>
        </authorList>
    </citation>
    <scope>NUCLEOTIDE SEQUENCE [LARGE SCALE GENOMIC DNA]</scope>
    <source>
        <strain evidence="2">cv. CM334</strain>
    </source>
</reference>
<evidence type="ECO:0000313" key="1">
    <source>
        <dbReference type="EMBL" id="PHT62888.1"/>
    </source>
</evidence>
<dbReference type="Gramene" id="PHT62888">
    <property type="protein sequence ID" value="PHT62888"/>
    <property type="gene ID" value="T459_33269"/>
</dbReference>
<keyword evidence="2" id="KW-1185">Reference proteome</keyword>
<name>A0A2G2XZH8_CAPAN</name>
<gene>
    <name evidence="1" type="ORF">T459_33269</name>
</gene>
<accession>A0A2G2XZH8</accession>
<dbReference type="Proteomes" id="UP000222542">
    <property type="component" value="Unassembled WGS sequence"/>
</dbReference>
<dbReference type="EMBL" id="AYRZ02000053">
    <property type="protein sequence ID" value="PHT62888.1"/>
    <property type="molecule type" value="Genomic_DNA"/>
</dbReference>
<dbReference type="SUPFAM" id="SSF56317">
    <property type="entry name" value="Carbon-nitrogen hydrolase"/>
    <property type="match status" value="1"/>
</dbReference>
<protein>
    <submittedName>
        <fullName evidence="1">Uncharacterized protein</fullName>
    </submittedName>
</protein>
<dbReference type="STRING" id="4072.A0A2G2XZH8"/>
<dbReference type="Gene3D" id="3.60.110.10">
    <property type="entry name" value="Carbon-nitrogen hydrolase"/>
    <property type="match status" value="1"/>
</dbReference>
<sequence length="75" mass="8276">MLSEVAQLLKITIVGGSIPERSGDKLYNICRVFDTDGKPKAKHKKFSELLSCSIMADKSFFIMSFYTKSAANGPN</sequence>
<dbReference type="SMR" id="A0A2G2XZH8"/>
<dbReference type="AlphaFoldDB" id="A0A2G2XZH8"/>
<proteinExistence type="predicted"/>
<organism evidence="1 2">
    <name type="scientific">Capsicum annuum</name>
    <name type="common">Capsicum pepper</name>
    <dbReference type="NCBI Taxonomy" id="4072"/>
    <lineage>
        <taxon>Eukaryota</taxon>
        <taxon>Viridiplantae</taxon>
        <taxon>Streptophyta</taxon>
        <taxon>Embryophyta</taxon>
        <taxon>Tracheophyta</taxon>
        <taxon>Spermatophyta</taxon>
        <taxon>Magnoliopsida</taxon>
        <taxon>eudicotyledons</taxon>
        <taxon>Gunneridae</taxon>
        <taxon>Pentapetalae</taxon>
        <taxon>asterids</taxon>
        <taxon>lamiids</taxon>
        <taxon>Solanales</taxon>
        <taxon>Solanaceae</taxon>
        <taxon>Solanoideae</taxon>
        <taxon>Capsiceae</taxon>
        <taxon>Capsicum</taxon>
    </lineage>
</organism>
<comment type="caution">
    <text evidence="1">The sequence shown here is derived from an EMBL/GenBank/DDBJ whole genome shotgun (WGS) entry which is preliminary data.</text>
</comment>
<reference evidence="1 2" key="1">
    <citation type="journal article" date="2014" name="Nat. Genet.">
        <title>Genome sequence of the hot pepper provides insights into the evolution of pungency in Capsicum species.</title>
        <authorList>
            <person name="Kim S."/>
            <person name="Park M."/>
            <person name="Yeom S.I."/>
            <person name="Kim Y.M."/>
            <person name="Lee J.M."/>
            <person name="Lee H.A."/>
            <person name="Seo E."/>
            <person name="Choi J."/>
            <person name="Cheong K."/>
            <person name="Kim K.T."/>
            <person name="Jung K."/>
            <person name="Lee G.W."/>
            <person name="Oh S.K."/>
            <person name="Bae C."/>
            <person name="Kim S.B."/>
            <person name="Lee H.Y."/>
            <person name="Kim S.Y."/>
            <person name="Kim M.S."/>
            <person name="Kang B.C."/>
            <person name="Jo Y.D."/>
            <person name="Yang H.B."/>
            <person name="Jeong H.J."/>
            <person name="Kang W.H."/>
            <person name="Kwon J.K."/>
            <person name="Shin C."/>
            <person name="Lim J.Y."/>
            <person name="Park J.H."/>
            <person name="Huh J.H."/>
            <person name="Kim J.S."/>
            <person name="Kim B.D."/>
            <person name="Cohen O."/>
            <person name="Paran I."/>
            <person name="Suh M.C."/>
            <person name="Lee S.B."/>
            <person name="Kim Y.K."/>
            <person name="Shin Y."/>
            <person name="Noh S.J."/>
            <person name="Park J."/>
            <person name="Seo Y.S."/>
            <person name="Kwon S.Y."/>
            <person name="Kim H.A."/>
            <person name="Park J.M."/>
            <person name="Kim H.J."/>
            <person name="Choi S.B."/>
            <person name="Bosland P.W."/>
            <person name="Reeves G."/>
            <person name="Jo S.H."/>
            <person name="Lee B.W."/>
            <person name="Cho H.T."/>
            <person name="Choi H.S."/>
            <person name="Lee M.S."/>
            <person name="Yu Y."/>
            <person name="Do Choi Y."/>
            <person name="Park B.S."/>
            <person name="van Deynze A."/>
            <person name="Ashrafi H."/>
            <person name="Hill T."/>
            <person name="Kim W.T."/>
            <person name="Pai H.S."/>
            <person name="Ahn H.K."/>
            <person name="Yeam I."/>
            <person name="Giovannoni J.J."/>
            <person name="Rose J.K."/>
            <person name="Sorensen I."/>
            <person name="Lee S.J."/>
            <person name="Kim R.W."/>
            <person name="Choi I.Y."/>
            <person name="Choi B.S."/>
            <person name="Lim J.S."/>
            <person name="Lee Y.H."/>
            <person name="Choi D."/>
        </authorList>
    </citation>
    <scope>NUCLEOTIDE SEQUENCE [LARGE SCALE GENOMIC DNA]</scope>
    <source>
        <strain evidence="2">cv. CM334</strain>
    </source>
</reference>
<evidence type="ECO:0000313" key="2">
    <source>
        <dbReference type="Proteomes" id="UP000222542"/>
    </source>
</evidence>
<dbReference type="InterPro" id="IPR036526">
    <property type="entry name" value="C-N_Hydrolase_sf"/>
</dbReference>
<dbReference type="OMA" id="CTEPHHF"/>